<evidence type="ECO:0008006" key="3">
    <source>
        <dbReference type="Google" id="ProtNLM"/>
    </source>
</evidence>
<accession>A0A1H3VWB7</accession>
<proteinExistence type="predicted"/>
<protein>
    <recommendedName>
        <fullName evidence="3">Virus attachment protein p12 family protein</fullName>
    </recommendedName>
</protein>
<sequence>MATYVVGAILAVALFFALRHVYNNFRTGRNDCCGNESSGCGCGCSGCHSGKH</sequence>
<evidence type="ECO:0000313" key="1">
    <source>
        <dbReference type="EMBL" id="SDZ79050.1"/>
    </source>
</evidence>
<dbReference type="RefSeq" id="WP_143035127.1">
    <property type="nucleotide sequence ID" value="NZ_FNQG01000002.1"/>
</dbReference>
<dbReference type="AlphaFoldDB" id="A0A1H3VWB7"/>
<dbReference type="EMBL" id="FNQG01000002">
    <property type="protein sequence ID" value="SDZ79050.1"/>
    <property type="molecule type" value="Genomic_DNA"/>
</dbReference>
<reference evidence="1 2" key="1">
    <citation type="submission" date="2016-10" db="EMBL/GenBank/DDBJ databases">
        <authorList>
            <person name="de Groot N.N."/>
        </authorList>
    </citation>
    <scope>NUCLEOTIDE SEQUENCE [LARGE SCALE GENOMIC DNA]</scope>
    <source>
        <strain evidence="1 2">DSM 2872</strain>
    </source>
</reference>
<evidence type="ECO:0000313" key="2">
    <source>
        <dbReference type="Proteomes" id="UP000183469"/>
    </source>
</evidence>
<dbReference type="OrthoDB" id="1669398at2"/>
<name>A0A1H3VWB7_SELRU</name>
<organism evidence="1 2">
    <name type="scientific">Selenomonas ruminantium</name>
    <dbReference type="NCBI Taxonomy" id="971"/>
    <lineage>
        <taxon>Bacteria</taxon>
        <taxon>Bacillati</taxon>
        <taxon>Bacillota</taxon>
        <taxon>Negativicutes</taxon>
        <taxon>Selenomonadales</taxon>
        <taxon>Selenomonadaceae</taxon>
        <taxon>Selenomonas</taxon>
    </lineage>
</organism>
<gene>
    <name evidence="1" type="ORF">SAMN05660648_00637</name>
</gene>
<dbReference type="Proteomes" id="UP000183469">
    <property type="component" value="Unassembled WGS sequence"/>
</dbReference>